<sequence length="178" mass="19038">MKTLKKQIKTLLFSIALIIGVNSYSQNKPDKIKVYKAWVKLMNGSIEKGVLYLADSTGVSLSDGMTSDNLQYIEAEKIREIRIRKKGSVGKGVWIGALSGATLGAIIGLASGDDQGGWFGFSKEEKAAMNAVGFGVVGAGFGALGGNAKKKIIINGHTNIYLENLKLIKSNSLTRNTK</sequence>
<gene>
    <name evidence="1" type="ORF">RXV94_03585</name>
</gene>
<dbReference type="EMBL" id="JAWHTF010000001">
    <property type="protein sequence ID" value="MDU8885228.1"/>
    <property type="molecule type" value="Genomic_DNA"/>
</dbReference>
<protein>
    <recommendedName>
        <fullName evidence="3">Glycine zipper family protein</fullName>
    </recommendedName>
</protein>
<evidence type="ECO:0000313" key="1">
    <source>
        <dbReference type="EMBL" id="MDU8885228.1"/>
    </source>
</evidence>
<comment type="caution">
    <text evidence="1">The sequence shown here is derived from an EMBL/GenBank/DDBJ whole genome shotgun (WGS) entry which is preliminary data.</text>
</comment>
<evidence type="ECO:0000313" key="2">
    <source>
        <dbReference type="Proteomes" id="UP001268651"/>
    </source>
</evidence>
<dbReference type="RefSeq" id="WP_316661088.1">
    <property type="nucleotide sequence ID" value="NZ_JAWHTF010000001.1"/>
</dbReference>
<proteinExistence type="predicted"/>
<keyword evidence="2" id="KW-1185">Reference proteome</keyword>
<evidence type="ECO:0008006" key="3">
    <source>
        <dbReference type="Google" id="ProtNLM"/>
    </source>
</evidence>
<accession>A0ABU3U494</accession>
<reference evidence="1 2" key="1">
    <citation type="submission" date="2023-10" db="EMBL/GenBank/DDBJ databases">
        <title>Marimonas sp. nov. isolated from tidal mud flat.</title>
        <authorList>
            <person name="Jaincy N.J."/>
            <person name="Srinivasan S."/>
            <person name="Lee S.-S."/>
        </authorList>
    </citation>
    <scope>NUCLEOTIDE SEQUENCE [LARGE SCALE GENOMIC DNA]</scope>
    <source>
        <strain evidence="1 2">MJ-SS3</strain>
    </source>
</reference>
<name>A0ABU3U494_9FLAO</name>
<dbReference type="Proteomes" id="UP001268651">
    <property type="component" value="Unassembled WGS sequence"/>
</dbReference>
<organism evidence="1 2">
    <name type="scientific">Gilvirhabdus luticola</name>
    <dbReference type="NCBI Taxonomy" id="3079858"/>
    <lineage>
        <taxon>Bacteria</taxon>
        <taxon>Pseudomonadati</taxon>
        <taxon>Bacteroidota</taxon>
        <taxon>Flavobacteriia</taxon>
        <taxon>Flavobacteriales</taxon>
        <taxon>Flavobacteriaceae</taxon>
        <taxon>Gilvirhabdus</taxon>
    </lineage>
</organism>